<dbReference type="InterPro" id="IPR024412">
    <property type="entry name" value="Lsr2_dim_dom"/>
</dbReference>
<feature type="region of interest" description="Disordered" evidence="2">
    <location>
        <begin position="107"/>
        <end position="127"/>
    </location>
</feature>
<sequence>MARQQVVTFTDDITGKQADETVSFGLDGTTYEIDLSTKNATKLRDALQPFRSAARKAGTPLTRKGRAKSSTGNRERSAEIRAWAKAHGIEVSERGRIGGKVAEAFAAGDPSMAKGSGKKAPEAAFSK</sequence>
<keyword evidence="1" id="KW-0238">DNA-binding</keyword>
<reference evidence="5 6" key="1">
    <citation type="submission" date="2017-06" db="EMBL/GenBank/DDBJ databases">
        <authorList>
            <person name="Kim H.J."/>
            <person name="Triplett B.A."/>
        </authorList>
    </citation>
    <scope>NUCLEOTIDE SEQUENCE [LARGE SCALE GENOMIC DNA]</scope>
    <source>
        <strain evidence="5 6">CGMCC 4.2132</strain>
    </source>
</reference>
<feature type="domain" description="Lsr2 DNA-binding" evidence="4">
    <location>
        <begin position="73"/>
        <end position="107"/>
    </location>
</feature>
<organism evidence="5 6">
    <name type="scientific">Streptosporangium subroseum</name>
    <dbReference type="NCBI Taxonomy" id="106412"/>
    <lineage>
        <taxon>Bacteria</taxon>
        <taxon>Bacillati</taxon>
        <taxon>Actinomycetota</taxon>
        <taxon>Actinomycetes</taxon>
        <taxon>Streptosporangiales</taxon>
        <taxon>Streptosporangiaceae</taxon>
        <taxon>Streptosporangium</taxon>
    </lineage>
</organism>
<dbReference type="GO" id="GO:0003677">
    <property type="term" value="F:DNA binding"/>
    <property type="evidence" value="ECO:0007669"/>
    <property type="project" value="UniProtKB-KW"/>
</dbReference>
<evidence type="ECO:0000259" key="3">
    <source>
        <dbReference type="Pfam" id="PF11774"/>
    </source>
</evidence>
<evidence type="ECO:0000256" key="1">
    <source>
        <dbReference type="ARBA" id="ARBA00023125"/>
    </source>
</evidence>
<keyword evidence="6" id="KW-1185">Reference proteome</keyword>
<dbReference type="Pfam" id="PF11774">
    <property type="entry name" value="Lsr2"/>
    <property type="match status" value="1"/>
</dbReference>
<dbReference type="Gene3D" id="3.30.60.230">
    <property type="entry name" value="Lsr2, dimerization domain"/>
    <property type="match status" value="1"/>
</dbReference>
<dbReference type="AlphaFoldDB" id="A0A239DD99"/>
<dbReference type="OrthoDB" id="4113332at2"/>
<dbReference type="RefSeq" id="WP_089206869.1">
    <property type="nucleotide sequence ID" value="NZ_FZOD01000007.1"/>
</dbReference>
<evidence type="ECO:0000259" key="4">
    <source>
        <dbReference type="Pfam" id="PF23359"/>
    </source>
</evidence>
<dbReference type="InterPro" id="IPR055370">
    <property type="entry name" value="Lsr2_DNA-bd"/>
</dbReference>
<dbReference type="Proteomes" id="UP000198282">
    <property type="component" value="Unassembled WGS sequence"/>
</dbReference>
<dbReference type="InterPro" id="IPR042261">
    <property type="entry name" value="Lsr2-like_dimerization"/>
</dbReference>
<feature type="domain" description="Lsr2 dimerization" evidence="3">
    <location>
        <begin position="1"/>
        <end position="58"/>
    </location>
</feature>
<name>A0A239DD99_9ACTN</name>
<dbReference type="EMBL" id="FZOD01000007">
    <property type="protein sequence ID" value="SNS30277.1"/>
    <property type="molecule type" value="Genomic_DNA"/>
</dbReference>
<dbReference type="InterPro" id="IPR036625">
    <property type="entry name" value="E3-bd_dom_sf"/>
</dbReference>
<gene>
    <name evidence="5" type="ORF">SAMN05216276_100776</name>
</gene>
<dbReference type="Pfam" id="PF23359">
    <property type="entry name" value="Lsr2_DNA-bd"/>
    <property type="match status" value="1"/>
</dbReference>
<dbReference type="GO" id="GO:0016746">
    <property type="term" value="F:acyltransferase activity"/>
    <property type="evidence" value="ECO:0007669"/>
    <property type="project" value="InterPro"/>
</dbReference>
<evidence type="ECO:0000313" key="6">
    <source>
        <dbReference type="Proteomes" id="UP000198282"/>
    </source>
</evidence>
<accession>A0A239DD99</accession>
<evidence type="ECO:0000256" key="2">
    <source>
        <dbReference type="SAM" id="MobiDB-lite"/>
    </source>
</evidence>
<feature type="region of interest" description="Disordered" evidence="2">
    <location>
        <begin position="50"/>
        <end position="78"/>
    </location>
</feature>
<evidence type="ECO:0000313" key="5">
    <source>
        <dbReference type="EMBL" id="SNS30277.1"/>
    </source>
</evidence>
<dbReference type="Gene3D" id="4.10.320.10">
    <property type="entry name" value="E3-binding domain"/>
    <property type="match status" value="1"/>
</dbReference>
<protein>
    <submittedName>
        <fullName evidence="5">Lsr2 protein</fullName>
    </submittedName>
</protein>
<proteinExistence type="predicted"/>